<evidence type="ECO:0000256" key="5">
    <source>
        <dbReference type="SAM" id="Coils"/>
    </source>
</evidence>
<comment type="similarity">
    <text evidence="1">Belongs to the disease resistance NB-LRR family.</text>
</comment>
<feature type="domain" description="AAA+ ATPase" evidence="6">
    <location>
        <begin position="180"/>
        <end position="324"/>
    </location>
</feature>
<keyword evidence="2" id="KW-0547">Nucleotide-binding</keyword>
<evidence type="ECO:0000256" key="1">
    <source>
        <dbReference type="ARBA" id="ARBA00008894"/>
    </source>
</evidence>
<dbReference type="InterPro" id="IPR042197">
    <property type="entry name" value="Apaf_helical"/>
</dbReference>
<dbReference type="Gene3D" id="1.10.8.430">
    <property type="entry name" value="Helical domain of apoptotic protease-activating factors"/>
    <property type="match status" value="1"/>
</dbReference>
<evidence type="ECO:0000256" key="4">
    <source>
        <dbReference type="ARBA" id="ARBA00022840"/>
    </source>
</evidence>
<reference evidence="7" key="1">
    <citation type="submission" date="2013-07" db="EMBL/GenBank/DDBJ databases">
        <title>The genome of Eucalyptus grandis.</title>
        <authorList>
            <person name="Schmutz J."/>
            <person name="Hayes R."/>
            <person name="Myburg A."/>
            <person name="Tuskan G."/>
            <person name="Grattapaglia D."/>
            <person name="Rokhsar D.S."/>
        </authorList>
    </citation>
    <scope>NUCLEOTIDE SEQUENCE</scope>
    <source>
        <tissue evidence="7">Leaf extractions</tissue>
    </source>
</reference>
<dbReference type="InterPro" id="IPR027417">
    <property type="entry name" value="P-loop_NTPase"/>
</dbReference>
<evidence type="ECO:0000313" key="7">
    <source>
        <dbReference type="EMBL" id="KCW62816.1"/>
    </source>
</evidence>
<accession>A0A059BA87</accession>
<proteinExistence type="inferred from homology"/>
<keyword evidence="3" id="KW-0611">Plant defense</keyword>
<keyword evidence="4" id="KW-0067">ATP-binding</keyword>
<evidence type="ECO:0000256" key="2">
    <source>
        <dbReference type="ARBA" id="ARBA00022741"/>
    </source>
</evidence>
<dbReference type="Gramene" id="KCW62816">
    <property type="protein sequence ID" value="KCW62816"/>
    <property type="gene ID" value="EUGRSUZ_G00405"/>
</dbReference>
<dbReference type="Pfam" id="PF23247">
    <property type="entry name" value="LRR_RPS2"/>
    <property type="match status" value="1"/>
</dbReference>
<dbReference type="InterPro" id="IPR032675">
    <property type="entry name" value="LRR_dom_sf"/>
</dbReference>
<dbReference type="Pfam" id="PF00931">
    <property type="entry name" value="NB-ARC"/>
    <property type="match status" value="1"/>
</dbReference>
<feature type="coiled-coil region" evidence="5">
    <location>
        <begin position="41"/>
        <end position="75"/>
    </location>
</feature>
<dbReference type="InterPro" id="IPR050905">
    <property type="entry name" value="Plant_NBS-LRR"/>
</dbReference>
<dbReference type="OMA" id="HERHICC"/>
<dbReference type="GO" id="GO:0005524">
    <property type="term" value="F:ATP binding"/>
    <property type="evidence" value="ECO:0007669"/>
    <property type="project" value="UniProtKB-KW"/>
</dbReference>
<evidence type="ECO:0000256" key="3">
    <source>
        <dbReference type="ARBA" id="ARBA00022821"/>
    </source>
</evidence>
<dbReference type="PRINTS" id="PR00364">
    <property type="entry name" value="DISEASERSIST"/>
</dbReference>
<gene>
    <name evidence="7" type="ORF">EUGRSUZ_G00405</name>
</gene>
<organism evidence="7">
    <name type="scientific">Eucalyptus grandis</name>
    <name type="common">Flooded gum</name>
    <dbReference type="NCBI Taxonomy" id="71139"/>
    <lineage>
        <taxon>Eukaryota</taxon>
        <taxon>Viridiplantae</taxon>
        <taxon>Streptophyta</taxon>
        <taxon>Embryophyta</taxon>
        <taxon>Tracheophyta</taxon>
        <taxon>Spermatophyta</taxon>
        <taxon>Magnoliopsida</taxon>
        <taxon>eudicotyledons</taxon>
        <taxon>Gunneridae</taxon>
        <taxon>Pentapetalae</taxon>
        <taxon>rosids</taxon>
        <taxon>malvids</taxon>
        <taxon>Myrtales</taxon>
        <taxon>Myrtaceae</taxon>
        <taxon>Myrtoideae</taxon>
        <taxon>Eucalypteae</taxon>
        <taxon>Eucalyptus</taxon>
    </lineage>
</organism>
<dbReference type="SUPFAM" id="SSF52540">
    <property type="entry name" value="P-loop containing nucleoside triphosphate hydrolases"/>
    <property type="match status" value="1"/>
</dbReference>
<keyword evidence="5" id="KW-0175">Coiled coil</keyword>
<dbReference type="SMART" id="SM00382">
    <property type="entry name" value="AAA"/>
    <property type="match status" value="1"/>
</dbReference>
<dbReference type="InterPro" id="IPR002182">
    <property type="entry name" value="NB-ARC"/>
</dbReference>
<dbReference type="eggNOG" id="KOG4658">
    <property type="taxonomic scope" value="Eukaryota"/>
</dbReference>
<evidence type="ECO:0000259" key="6">
    <source>
        <dbReference type="SMART" id="SM00382"/>
    </source>
</evidence>
<dbReference type="InterPro" id="IPR003593">
    <property type="entry name" value="AAA+_ATPase"/>
</dbReference>
<dbReference type="PANTHER" id="PTHR33463">
    <property type="entry name" value="NB-ARC DOMAIN-CONTAINING PROTEIN-RELATED"/>
    <property type="match status" value="1"/>
</dbReference>
<dbReference type="InParanoid" id="A0A059BA87"/>
<sequence length="957" mass="108541">MVDIVVSVAAKVAEYLVAPVGRQCGYVIFTNSYVGQLKKELEKLDELKVGVQRSVNDAENNMMEIRLEVNRWKNDAENSADKARSVLDNDGRANKTCFCRWLPNPKERFLLGRDARKTAQAIQALIPQGKFERVYYERAPPGHVPGASNVNLSAGDGGDTITDSRASIFQDIMKALDDEELKVIGVYGPGGVGKTTLLEEVEKKLKKEGRLFHMIVKAKVSQTPDLNKIQDDIAYFFSLKLKEEPSEVGRRDLLCQRLQKDPSEKILIILDDLWDKLDMKAVGFPLGDESRGCKLLLTSRFKDVLEQKMLADRTFRLEGLNNDEAFKLFEKTVGDKLKDEELRLIAPKVVKKLAGLPLLIISVASTLKYSHVSAWKKALRKIDESNIETIVKLSYDHLKSEDAKSLFLLCGLIGGTIQVETLFVVGMGWGLFQEFSKTMRESRDELNIALDSLHSICLLQDGGDDKENVTIHDLYSEVVVSTSFRGQNSLMMNRNYGSWQKEKLEKCCAICLADVGRDRLAELMMWQFPNLKILMLSQPEDWRWMLEQHDVEECWGLLDFTYMKELRVLYLCSLHISSFSSSIGILGNLQSLYLDHCDVEDVTILGKLKALQILSFAQSAIFRLPKEIGELTNLRLLNLSNCYGLVTIEPGVLEGLIKLEELHMKSSFDQWMGTNEIPLESCNARLAELKSLTRLTTLEISIPDPTILLENGDLPFGKLIRFWINIGSVFGREFQGLTTMKLRLKGCDDILSKDWVQETLQKTQYLHLDGLREFKKNAHELCVQGFTQLKHLNIHNSPSIKYITSSSSDLPTAFTILESLFLENLINLEKLCNGLVAPDCFSKLKAMHIRKCHRLVNLWSQSKMQRLVHLEEIQICECDSLQAIITYDAGKVEVAANDIVELPDVRRLDLRKLPNMTSFCTGAKGALIQVIFSFVGYRFPEFLILQMIPRSYYYEGI</sequence>
<dbReference type="Gene3D" id="3.40.50.300">
    <property type="entry name" value="P-loop containing nucleotide triphosphate hydrolases"/>
    <property type="match status" value="1"/>
</dbReference>
<dbReference type="GO" id="GO:0043531">
    <property type="term" value="F:ADP binding"/>
    <property type="evidence" value="ECO:0007669"/>
    <property type="project" value="InterPro"/>
</dbReference>
<dbReference type="AlphaFoldDB" id="A0A059BA87"/>
<dbReference type="GO" id="GO:0006952">
    <property type="term" value="P:defense response"/>
    <property type="evidence" value="ECO:0007669"/>
    <property type="project" value="UniProtKB-KW"/>
</dbReference>
<dbReference type="PANTHER" id="PTHR33463:SF203">
    <property type="entry name" value="AAA+ ATPASE DOMAIN-CONTAINING PROTEIN"/>
    <property type="match status" value="1"/>
</dbReference>
<name>A0A059BA87_EUCGR</name>
<dbReference type="SUPFAM" id="SSF52058">
    <property type="entry name" value="L domain-like"/>
    <property type="match status" value="1"/>
</dbReference>
<dbReference type="EMBL" id="KK198759">
    <property type="protein sequence ID" value="KCW62816.1"/>
    <property type="molecule type" value="Genomic_DNA"/>
</dbReference>
<protein>
    <recommendedName>
        <fullName evidence="6">AAA+ ATPase domain-containing protein</fullName>
    </recommendedName>
</protein>
<dbReference type="Gene3D" id="3.80.10.10">
    <property type="entry name" value="Ribonuclease Inhibitor"/>
    <property type="match status" value="1"/>
</dbReference>
<dbReference type="InterPro" id="IPR057135">
    <property type="entry name" value="At4g27190-like_LRR"/>
</dbReference>